<evidence type="ECO:0000313" key="2">
    <source>
        <dbReference type="EMBL" id="GID12503.1"/>
    </source>
</evidence>
<organism evidence="2 3">
    <name type="scientific">Actinocatenispora rupis</name>
    <dbReference type="NCBI Taxonomy" id="519421"/>
    <lineage>
        <taxon>Bacteria</taxon>
        <taxon>Bacillati</taxon>
        <taxon>Actinomycetota</taxon>
        <taxon>Actinomycetes</taxon>
        <taxon>Micromonosporales</taxon>
        <taxon>Micromonosporaceae</taxon>
        <taxon>Actinocatenispora</taxon>
    </lineage>
</organism>
<name>A0A8J3J1I9_9ACTN</name>
<sequence length="103" mass="11296">MTLLATEGDRKSDNHLHRVVLPDEMGKGREVRRLRRVAPRRPVPWDGRHGRGEQTVRIAARHPDPDGTDIHPEPYAPAETGLIRPAHVAVATRSSTAVSSTGA</sequence>
<dbReference type="AlphaFoldDB" id="A0A8J3J1I9"/>
<keyword evidence="3" id="KW-1185">Reference proteome</keyword>
<comment type="caution">
    <text evidence="2">The sequence shown here is derived from an EMBL/GenBank/DDBJ whole genome shotgun (WGS) entry which is preliminary data.</text>
</comment>
<feature type="compositionally biased region" description="Basic and acidic residues" evidence="1">
    <location>
        <begin position="61"/>
        <end position="72"/>
    </location>
</feature>
<feature type="region of interest" description="Disordered" evidence="1">
    <location>
        <begin position="41"/>
        <end position="80"/>
    </location>
</feature>
<accession>A0A8J3J1I9</accession>
<proteinExistence type="predicted"/>
<dbReference type="EMBL" id="BOMB01000019">
    <property type="protein sequence ID" value="GID12503.1"/>
    <property type="molecule type" value="Genomic_DNA"/>
</dbReference>
<evidence type="ECO:0000313" key="3">
    <source>
        <dbReference type="Proteomes" id="UP000612808"/>
    </source>
</evidence>
<protein>
    <submittedName>
        <fullName evidence="2">Uncharacterized protein</fullName>
    </submittedName>
</protein>
<dbReference type="Proteomes" id="UP000612808">
    <property type="component" value="Unassembled WGS sequence"/>
</dbReference>
<reference evidence="2" key="1">
    <citation type="submission" date="2021-01" db="EMBL/GenBank/DDBJ databases">
        <title>Whole genome shotgun sequence of Actinocatenispora rupis NBRC 107355.</title>
        <authorList>
            <person name="Komaki H."/>
            <person name="Tamura T."/>
        </authorList>
    </citation>
    <scope>NUCLEOTIDE SEQUENCE</scope>
    <source>
        <strain evidence="2">NBRC 107355</strain>
    </source>
</reference>
<evidence type="ECO:0000256" key="1">
    <source>
        <dbReference type="SAM" id="MobiDB-lite"/>
    </source>
</evidence>
<gene>
    <name evidence="2" type="ORF">Aru02nite_33920</name>
</gene>